<sequence length="204" mass="24177">MIIRDTSYNYGGYNYRISSQTFETTSKRFSYKKLKLPLLCGTFGPYDYEAREQKVESLFYFYCVKEEEKFQLVLKSLSYEVNVRWNCKCENRKRMGAHPVQTWSLMKQSLRNKFGVENHERQRNVQVEEKGMVITNPTRCFKCNGVGRIAINCPTKRVLVFSEDLNGWIEKSDDYSKKVLLTKMKVVKTKRLPILKLMRRVYPS</sequence>
<dbReference type="EMBL" id="CM044702">
    <property type="protein sequence ID" value="KAI5677936.1"/>
    <property type="molecule type" value="Genomic_DNA"/>
</dbReference>
<reference evidence="2" key="1">
    <citation type="journal article" date="2023" name="Nat. Plants">
        <title>Single-cell RNA sequencing provides a high-resolution roadmap for understanding the multicellular compartmentation of specialized metabolism.</title>
        <authorList>
            <person name="Sun S."/>
            <person name="Shen X."/>
            <person name="Li Y."/>
            <person name="Li Y."/>
            <person name="Wang S."/>
            <person name="Li R."/>
            <person name="Zhang H."/>
            <person name="Shen G."/>
            <person name="Guo B."/>
            <person name="Wei J."/>
            <person name="Xu J."/>
            <person name="St-Pierre B."/>
            <person name="Chen S."/>
            <person name="Sun C."/>
        </authorList>
    </citation>
    <scope>NUCLEOTIDE SEQUENCE [LARGE SCALE GENOMIC DNA]</scope>
</reference>
<keyword evidence="2" id="KW-1185">Reference proteome</keyword>
<evidence type="ECO:0000313" key="1">
    <source>
        <dbReference type="EMBL" id="KAI5677936.1"/>
    </source>
</evidence>
<protein>
    <submittedName>
        <fullName evidence="1">Uncharacterized protein</fullName>
    </submittedName>
</protein>
<organism evidence="1 2">
    <name type="scientific">Catharanthus roseus</name>
    <name type="common">Madagascar periwinkle</name>
    <name type="synonym">Vinca rosea</name>
    <dbReference type="NCBI Taxonomy" id="4058"/>
    <lineage>
        <taxon>Eukaryota</taxon>
        <taxon>Viridiplantae</taxon>
        <taxon>Streptophyta</taxon>
        <taxon>Embryophyta</taxon>
        <taxon>Tracheophyta</taxon>
        <taxon>Spermatophyta</taxon>
        <taxon>Magnoliopsida</taxon>
        <taxon>eudicotyledons</taxon>
        <taxon>Gunneridae</taxon>
        <taxon>Pentapetalae</taxon>
        <taxon>asterids</taxon>
        <taxon>lamiids</taxon>
        <taxon>Gentianales</taxon>
        <taxon>Apocynaceae</taxon>
        <taxon>Rauvolfioideae</taxon>
        <taxon>Vinceae</taxon>
        <taxon>Catharanthinae</taxon>
        <taxon>Catharanthus</taxon>
    </lineage>
</organism>
<dbReference type="Proteomes" id="UP001060085">
    <property type="component" value="Linkage Group LG02"/>
</dbReference>
<comment type="caution">
    <text evidence="1">The sequence shown here is derived from an EMBL/GenBank/DDBJ whole genome shotgun (WGS) entry which is preliminary data.</text>
</comment>
<name>A0ACC0BZG1_CATRO</name>
<accession>A0ACC0BZG1</accession>
<proteinExistence type="predicted"/>
<evidence type="ECO:0000313" key="2">
    <source>
        <dbReference type="Proteomes" id="UP001060085"/>
    </source>
</evidence>
<gene>
    <name evidence="1" type="ORF">M9H77_08886</name>
</gene>